<name>A0A1Y0UVR2_9PROT</name>
<dbReference type="Proteomes" id="UP000195633">
    <property type="component" value="Chromosome"/>
</dbReference>
<protein>
    <submittedName>
        <fullName evidence="1">Uncharacterized protein</fullName>
    </submittedName>
</protein>
<evidence type="ECO:0000313" key="2">
    <source>
        <dbReference type="Proteomes" id="UP000195633"/>
    </source>
</evidence>
<dbReference type="EMBL" id="CP021524">
    <property type="protein sequence ID" value="ARW10000.1"/>
    <property type="molecule type" value="Genomic_DNA"/>
</dbReference>
<sequence length="75" mass="8624">MANHTVAPVYNDLKLISTPENIIRTEGMRRILACRRALMSALKDAINYGYSDAEIDELYETEASVFKNMREWEAL</sequence>
<dbReference type="RefSeq" id="WP_019089149.1">
    <property type="nucleotide sequence ID" value="NZ_CP021524.1"/>
</dbReference>
<organism evidence="1 2">
    <name type="scientific">Acetobacter ascendens</name>
    <dbReference type="NCBI Taxonomy" id="481146"/>
    <lineage>
        <taxon>Bacteria</taxon>
        <taxon>Pseudomonadati</taxon>
        <taxon>Pseudomonadota</taxon>
        <taxon>Alphaproteobacteria</taxon>
        <taxon>Acetobacterales</taxon>
        <taxon>Acetobacteraceae</taxon>
        <taxon>Acetobacter</taxon>
    </lineage>
</organism>
<accession>A0A1Y0UVR2</accession>
<evidence type="ECO:0000313" key="1">
    <source>
        <dbReference type="EMBL" id="ARW10000.1"/>
    </source>
</evidence>
<proteinExistence type="predicted"/>
<reference evidence="1 2" key="1">
    <citation type="submission" date="2017-05" db="EMBL/GenBank/DDBJ databases">
        <title>Genome sequence of Acetobacter pasteurianus subsp. ascendens strain SRCM101447.</title>
        <authorList>
            <person name="Cho S.H."/>
        </authorList>
    </citation>
    <scope>NUCLEOTIDE SEQUENCE [LARGE SCALE GENOMIC DNA]</scope>
    <source>
        <strain evidence="1 2">SRCM101447</strain>
    </source>
</reference>
<gene>
    <name evidence="1" type="ORF">S101447_00898</name>
</gene>
<dbReference type="AlphaFoldDB" id="A0A1Y0UVR2"/>